<dbReference type="AlphaFoldDB" id="A0A146EY13"/>
<reference evidence="1 2" key="1">
    <citation type="journal article" date="2016" name="DNA Res.">
        <title>Genome sequence of Aspergillus luchuensis NBRC 4314.</title>
        <authorList>
            <person name="Yamada O."/>
            <person name="Machida M."/>
            <person name="Hosoyama A."/>
            <person name="Goto M."/>
            <person name="Takahashi T."/>
            <person name="Futagami T."/>
            <person name="Yamagata Y."/>
            <person name="Takeuchi M."/>
            <person name="Kobayashi T."/>
            <person name="Koike H."/>
            <person name="Abe K."/>
            <person name="Asai K."/>
            <person name="Arita M."/>
            <person name="Fujita N."/>
            <person name="Fukuda K."/>
            <person name="Higa K."/>
            <person name="Horikawa H."/>
            <person name="Ishikawa T."/>
            <person name="Jinno K."/>
            <person name="Kato Y."/>
            <person name="Kirimura K."/>
            <person name="Mizutani O."/>
            <person name="Nakasone K."/>
            <person name="Sano M."/>
            <person name="Shiraishi Y."/>
            <person name="Tsukahara M."/>
            <person name="Gomi K."/>
        </authorList>
    </citation>
    <scope>NUCLEOTIDE SEQUENCE [LARGE SCALE GENOMIC DNA]</scope>
    <source>
        <strain evidence="1 2">RIB 2604</strain>
    </source>
</reference>
<dbReference type="Proteomes" id="UP000075230">
    <property type="component" value="Unassembled WGS sequence"/>
</dbReference>
<name>A0A146EY13_ASPKA</name>
<sequence length="34" mass="3697">MRDWNGCSDEGNVIKTLIVVVILLPRLASPQSGD</sequence>
<protein>
    <submittedName>
        <fullName evidence="1">VRR-NUC domain-containing protein</fullName>
    </submittedName>
</protein>
<evidence type="ECO:0000313" key="1">
    <source>
        <dbReference type="EMBL" id="GAT18885.1"/>
    </source>
</evidence>
<reference evidence="2" key="2">
    <citation type="submission" date="2016-02" db="EMBL/GenBank/DDBJ databases">
        <title>Genome sequencing of Aspergillus luchuensis NBRC 4314.</title>
        <authorList>
            <person name="Yamada O."/>
        </authorList>
    </citation>
    <scope>NUCLEOTIDE SEQUENCE [LARGE SCALE GENOMIC DNA]</scope>
    <source>
        <strain evidence="2">RIB 2604</strain>
    </source>
</reference>
<accession>A0A146EY13</accession>
<dbReference type="EMBL" id="BCWF01000002">
    <property type="protein sequence ID" value="GAT18885.1"/>
    <property type="molecule type" value="Genomic_DNA"/>
</dbReference>
<comment type="caution">
    <text evidence="1">The sequence shown here is derived from an EMBL/GenBank/DDBJ whole genome shotgun (WGS) entry which is preliminary data.</text>
</comment>
<gene>
    <name evidence="1" type="ORF">RIB2604_00200250</name>
</gene>
<evidence type="ECO:0000313" key="2">
    <source>
        <dbReference type="Proteomes" id="UP000075230"/>
    </source>
</evidence>
<proteinExistence type="predicted"/>
<organism evidence="1 2">
    <name type="scientific">Aspergillus kawachii</name>
    <name type="common">White koji mold</name>
    <name type="synonym">Aspergillus awamori var. kawachi</name>
    <dbReference type="NCBI Taxonomy" id="1069201"/>
    <lineage>
        <taxon>Eukaryota</taxon>
        <taxon>Fungi</taxon>
        <taxon>Dikarya</taxon>
        <taxon>Ascomycota</taxon>
        <taxon>Pezizomycotina</taxon>
        <taxon>Eurotiomycetes</taxon>
        <taxon>Eurotiomycetidae</taxon>
        <taxon>Eurotiales</taxon>
        <taxon>Aspergillaceae</taxon>
        <taxon>Aspergillus</taxon>
        <taxon>Aspergillus subgen. Circumdati</taxon>
    </lineage>
</organism>